<reference evidence="6" key="1">
    <citation type="submission" date="2024-06" db="EMBL/GenBank/DDBJ databases">
        <title>Sequencing and assembly of the genome of Dyadobacter sp. strain 676, a symbiont of Cyamopsis tetragonoloba.</title>
        <authorList>
            <person name="Guro P."/>
            <person name="Sazanova A."/>
            <person name="Kuznetsova I."/>
            <person name="Belimov A."/>
            <person name="Safronova V."/>
        </authorList>
    </citation>
    <scope>NUCLEOTIDE SEQUENCE</scope>
    <source>
        <strain evidence="6">676</strain>
    </source>
</reference>
<evidence type="ECO:0000256" key="4">
    <source>
        <dbReference type="ARBA" id="ARBA00022833"/>
    </source>
</evidence>
<evidence type="ECO:0000256" key="5">
    <source>
        <dbReference type="ARBA" id="ARBA00023136"/>
    </source>
</evidence>
<dbReference type="GO" id="GO:0046872">
    <property type="term" value="F:metal ion binding"/>
    <property type="evidence" value="ECO:0007669"/>
    <property type="project" value="UniProtKB-KW"/>
</dbReference>
<evidence type="ECO:0000256" key="2">
    <source>
        <dbReference type="ARBA" id="ARBA00022475"/>
    </source>
</evidence>
<keyword evidence="2" id="KW-1003">Cell membrane</keyword>
<evidence type="ECO:0000256" key="1">
    <source>
        <dbReference type="ARBA" id="ARBA00022448"/>
    </source>
</evidence>
<organism evidence="6">
    <name type="scientific">Dyadobacter sp. 676</name>
    <dbReference type="NCBI Taxonomy" id="3088362"/>
    <lineage>
        <taxon>Bacteria</taxon>
        <taxon>Pseudomonadati</taxon>
        <taxon>Bacteroidota</taxon>
        <taxon>Cytophagia</taxon>
        <taxon>Cytophagales</taxon>
        <taxon>Spirosomataceae</taxon>
        <taxon>Dyadobacter</taxon>
    </lineage>
</organism>
<dbReference type="AlphaFoldDB" id="A0AAU8FQD6"/>
<dbReference type="Pfam" id="PF10070">
    <property type="entry name" value="DabA"/>
    <property type="match status" value="2"/>
</dbReference>
<dbReference type="RefSeq" id="WP_353721324.1">
    <property type="nucleotide sequence ID" value="NZ_CP159289.1"/>
</dbReference>
<keyword evidence="3" id="KW-0479">Metal-binding</keyword>
<gene>
    <name evidence="6" type="ORF">ABV298_06360</name>
</gene>
<accession>A0AAU8FQD6</accession>
<protein>
    <submittedName>
        <fullName evidence="6">Inorganic carbon transporter subunit DabA</fullName>
    </submittedName>
</protein>
<keyword evidence="1" id="KW-0813">Transport</keyword>
<keyword evidence="4" id="KW-0862">Zinc</keyword>
<evidence type="ECO:0000256" key="3">
    <source>
        <dbReference type="ARBA" id="ARBA00022723"/>
    </source>
</evidence>
<name>A0AAU8FQD6_9BACT</name>
<sequence>MTARIRAFDEQTALQEVKCFLPTWPSTASPAGANPLKAFQSFGFHEALRQAREILGLHTTLSLDEYRSFYNSKKVRPEILEKVVQEKKGAAKTFEWQDKALMKKYPISGPPRRGQLRANWKKQYKIDLDEAVHPKLFRILGRYVDQGLADWMFPVRGQGLLDSLREMESNSYVSVFRTSRARDLLVRTNPSITGLLGMIVGEETLFRQYLFDQQFAHLGWSALICEIEKGNALPGRRTASLHDVAVFELLLEIDELDYRTDGRWLPLSVMLAERPPALFDDVPATEKDEILEIWQEAVEWSCYDAVLTALNDENGRERAPAYLPGHEKSNAGPDTVCIIGGSWLAERVSTACRASLKTYDFATDPHGNTLEKLLGRVLSADAPASLGRFFSRTGLTGTDGFDIPTDDVIGLVATAGNAPGDLRIGLHSPAKADVLPVRLLCVVEQCPEIVLNVIVRSRAMHEWFANEWIHLVVVDPGSGELRILKNGKMTAYKQDRRATGRRLVENAVH</sequence>
<proteinExistence type="predicted"/>
<dbReference type="PANTHER" id="PTHR38344:SF1">
    <property type="entry name" value="INORGANIC CARBON TRANSPORTER SUBUNIT DABA-RELATED"/>
    <property type="match status" value="1"/>
</dbReference>
<keyword evidence="5" id="KW-0472">Membrane</keyword>
<evidence type="ECO:0000313" key="6">
    <source>
        <dbReference type="EMBL" id="XCH26026.1"/>
    </source>
</evidence>
<dbReference type="EMBL" id="CP159289">
    <property type="protein sequence ID" value="XCH26026.1"/>
    <property type="molecule type" value="Genomic_DNA"/>
</dbReference>
<dbReference type="PANTHER" id="PTHR38344">
    <property type="entry name" value="UPF0753 PROTEIN AQ_863"/>
    <property type="match status" value="1"/>
</dbReference>
<dbReference type="InterPro" id="IPR018752">
    <property type="entry name" value="DabA"/>
</dbReference>